<gene>
    <name evidence="2" type="ORF">NDU88_001023</name>
</gene>
<dbReference type="AlphaFoldDB" id="A0AAV7R7T8"/>
<feature type="region of interest" description="Disordered" evidence="1">
    <location>
        <begin position="41"/>
        <end position="62"/>
    </location>
</feature>
<proteinExistence type="predicted"/>
<dbReference type="EMBL" id="JANPWB010000009">
    <property type="protein sequence ID" value="KAJ1148185.1"/>
    <property type="molecule type" value="Genomic_DNA"/>
</dbReference>
<organism evidence="2 3">
    <name type="scientific">Pleurodeles waltl</name>
    <name type="common">Iberian ribbed newt</name>
    <dbReference type="NCBI Taxonomy" id="8319"/>
    <lineage>
        <taxon>Eukaryota</taxon>
        <taxon>Metazoa</taxon>
        <taxon>Chordata</taxon>
        <taxon>Craniata</taxon>
        <taxon>Vertebrata</taxon>
        <taxon>Euteleostomi</taxon>
        <taxon>Amphibia</taxon>
        <taxon>Batrachia</taxon>
        <taxon>Caudata</taxon>
        <taxon>Salamandroidea</taxon>
        <taxon>Salamandridae</taxon>
        <taxon>Pleurodelinae</taxon>
        <taxon>Pleurodeles</taxon>
    </lineage>
</organism>
<reference evidence="2" key="1">
    <citation type="journal article" date="2022" name="bioRxiv">
        <title>Sequencing and chromosome-scale assembly of the giantPleurodeles waltlgenome.</title>
        <authorList>
            <person name="Brown T."/>
            <person name="Elewa A."/>
            <person name="Iarovenko S."/>
            <person name="Subramanian E."/>
            <person name="Araus A.J."/>
            <person name="Petzold A."/>
            <person name="Susuki M."/>
            <person name="Suzuki K.-i.T."/>
            <person name="Hayashi T."/>
            <person name="Toyoda A."/>
            <person name="Oliveira C."/>
            <person name="Osipova E."/>
            <person name="Leigh N.D."/>
            <person name="Simon A."/>
            <person name="Yun M.H."/>
        </authorList>
    </citation>
    <scope>NUCLEOTIDE SEQUENCE</scope>
    <source>
        <strain evidence="2">20211129_DDA</strain>
        <tissue evidence="2">Liver</tissue>
    </source>
</reference>
<accession>A0AAV7R7T8</accession>
<evidence type="ECO:0000256" key="1">
    <source>
        <dbReference type="SAM" id="MobiDB-lite"/>
    </source>
</evidence>
<evidence type="ECO:0000313" key="2">
    <source>
        <dbReference type="EMBL" id="KAJ1148185.1"/>
    </source>
</evidence>
<evidence type="ECO:0000313" key="3">
    <source>
        <dbReference type="Proteomes" id="UP001066276"/>
    </source>
</evidence>
<sequence>MPLFENRRLCLCRNSLLLSATESLGTPEVCRRFFSAPDPARPQARHQLRRLRDPKWAGQEASQLHGNHVALVRR</sequence>
<protein>
    <submittedName>
        <fullName evidence="2">Uncharacterized protein</fullName>
    </submittedName>
</protein>
<name>A0AAV7R7T8_PLEWA</name>
<comment type="caution">
    <text evidence="2">The sequence shown here is derived from an EMBL/GenBank/DDBJ whole genome shotgun (WGS) entry which is preliminary data.</text>
</comment>
<keyword evidence="3" id="KW-1185">Reference proteome</keyword>
<dbReference type="Proteomes" id="UP001066276">
    <property type="component" value="Chromosome 5"/>
</dbReference>